<evidence type="ECO:0000313" key="3">
    <source>
        <dbReference type="Proteomes" id="UP001596170"/>
    </source>
</evidence>
<feature type="domain" description="Protein CotJB" evidence="1">
    <location>
        <begin position="7"/>
        <end position="79"/>
    </location>
</feature>
<keyword evidence="2" id="KW-0946">Virion</keyword>
<reference evidence="3" key="1">
    <citation type="journal article" date="2019" name="Int. J. Syst. Evol. Microbiol.">
        <title>The Global Catalogue of Microorganisms (GCM) 10K type strain sequencing project: providing services to taxonomists for standard genome sequencing and annotation.</title>
        <authorList>
            <consortium name="The Broad Institute Genomics Platform"/>
            <consortium name="The Broad Institute Genome Sequencing Center for Infectious Disease"/>
            <person name="Wu L."/>
            <person name="Ma J."/>
        </authorList>
    </citation>
    <scope>NUCLEOTIDE SEQUENCE [LARGE SCALE GENOMIC DNA]</scope>
    <source>
        <strain evidence="3">CCUG 54527</strain>
    </source>
</reference>
<protein>
    <submittedName>
        <fullName evidence="2">Spore coat protein CotJB</fullName>
    </submittedName>
</protein>
<dbReference type="Proteomes" id="UP001596170">
    <property type="component" value="Unassembled WGS sequence"/>
</dbReference>
<dbReference type="RefSeq" id="WP_377731848.1">
    <property type="nucleotide sequence ID" value="NZ_JBHSRI010000002.1"/>
</dbReference>
<dbReference type="Pfam" id="PF12652">
    <property type="entry name" value="CotJB"/>
    <property type="match status" value="1"/>
</dbReference>
<evidence type="ECO:0000313" key="2">
    <source>
        <dbReference type="EMBL" id="MFC6037856.1"/>
    </source>
</evidence>
<keyword evidence="2" id="KW-0167">Capsid protein</keyword>
<name>A0ABW1L2P1_9BACL</name>
<dbReference type="InterPro" id="IPR024207">
    <property type="entry name" value="CotJB_dom"/>
</dbReference>
<comment type="caution">
    <text evidence="2">The sequence shown here is derived from an EMBL/GenBank/DDBJ whole genome shotgun (WGS) entry which is preliminary data.</text>
</comment>
<sequence>MSEDQRKLLLSLQIADFNVIEWVLYMHTHPDDLAGCQKQKEAMKIAAKTRKSYVALYGPLTILTPISCTKKSETPWPWQV</sequence>
<evidence type="ECO:0000259" key="1">
    <source>
        <dbReference type="Pfam" id="PF12652"/>
    </source>
</evidence>
<accession>A0ABW1L2P1</accession>
<proteinExistence type="predicted"/>
<keyword evidence="3" id="KW-1185">Reference proteome</keyword>
<gene>
    <name evidence="2" type="ORF">ACFPYN_00185</name>
</gene>
<organism evidence="2 3">
    <name type="scientific">Paenisporosarcina macmurdoensis</name>
    <dbReference type="NCBI Taxonomy" id="212659"/>
    <lineage>
        <taxon>Bacteria</taxon>
        <taxon>Bacillati</taxon>
        <taxon>Bacillota</taxon>
        <taxon>Bacilli</taxon>
        <taxon>Bacillales</taxon>
        <taxon>Caryophanaceae</taxon>
        <taxon>Paenisporosarcina</taxon>
    </lineage>
</organism>
<dbReference type="EMBL" id="JBHSRI010000002">
    <property type="protein sequence ID" value="MFC6037856.1"/>
    <property type="molecule type" value="Genomic_DNA"/>
</dbReference>